<evidence type="ECO:0000256" key="1">
    <source>
        <dbReference type="SAM" id="MobiDB-lite"/>
    </source>
</evidence>
<evidence type="ECO:0000313" key="3">
    <source>
        <dbReference type="Proteomes" id="UP001066276"/>
    </source>
</evidence>
<sequence>MITAARGRRRVTRNVSHFRRAGVVVPAEEEGEMEDAISGSPSRPGETVSVQGPTLGEQAILGDVPGCGGLRARNARYPEAMMVECLGKEWVTDDQLTVR</sequence>
<keyword evidence="3" id="KW-1185">Reference proteome</keyword>
<protein>
    <submittedName>
        <fullName evidence="2">Uncharacterized protein</fullName>
    </submittedName>
</protein>
<gene>
    <name evidence="2" type="ORF">NDU88_006644</name>
</gene>
<comment type="caution">
    <text evidence="2">The sequence shown here is derived from an EMBL/GenBank/DDBJ whole genome shotgun (WGS) entry which is preliminary data.</text>
</comment>
<feature type="region of interest" description="Disordered" evidence="1">
    <location>
        <begin position="29"/>
        <end position="51"/>
    </location>
</feature>
<reference evidence="2" key="1">
    <citation type="journal article" date="2022" name="bioRxiv">
        <title>Sequencing and chromosome-scale assembly of the giantPleurodeles waltlgenome.</title>
        <authorList>
            <person name="Brown T."/>
            <person name="Elewa A."/>
            <person name="Iarovenko S."/>
            <person name="Subramanian E."/>
            <person name="Araus A.J."/>
            <person name="Petzold A."/>
            <person name="Susuki M."/>
            <person name="Suzuki K.-i.T."/>
            <person name="Hayashi T."/>
            <person name="Toyoda A."/>
            <person name="Oliveira C."/>
            <person name="Osipova E."/>
            <person name="Leigh N.D."/>
            <person name="Simon A."/>
            <person name="Yun M.H."/>
        </authorList>
    </citation>
    <scope>NUCLEOTIDE SEQUENCE</scope>
    <source>
        <strain evidence="2">20211129_DDA</strain>
        <tissue evidence="2">Liver</tissue>
    </source>
</reference>
<dbReference type="Proteomes" id="UP001066276">
    <property type="component" value="Chromosome 1_2"/>
</dbReference>
<dbReference type="EMBL" id="JANPWB010000002">
    <property type="protein sequence ID" value="KAJ1211283.1"/>
    <property type="molecule type" value="Genomic_DNA"/>
</dbReference>
<accession>A0AAV7WFE9</accession>
<name>A0AAV7WFE9_PLEWA</name>
<evidence type="ECO:0000313" key="2">
    <source>
        <dbReference type="EMBL" id="KAJ1211283.1"/>
    </source>
</evidence>
<dbReference type="AlphaFoldDB" id="A0AAV7WFE9"/>
<proteinExistence type="predicted"/>
<organism evidence="2 3">
    <name type="scientific">Pleurodeles waltl</name>
    <name type="common">Iberian ribbed newt</name>
    <dbReference type="NCBI Taxonomy" id="8319"/>
    <lineage>
        <taxon>Eukaryota</taxon>
        <taxon>Metazoa</taxon>
        <taxon>Chordata</taxon>
        <taxon>Craniata</taxon>
        <taxon>Vertebrata</taxon>
        <taxon>Euteleostomi</taxon>
        <taxon>Amphibia</taxon>
        <taxon>Batrachia</taxon>
        <taxon>Caudata</taxon>
        <taxon>Salamandroidea</taxon>
        <taxon>Salamandridae</taxon>
        <taxon>Pleurodelinae</taxon>
        <taxon>Pleurodeles</taxon>
    </lineage>
</organism>